<dbReference type="AlphaFoldDB" id="A0AA39V3Y8"/>
<dbReference type="PANTHER" id="PTHR13486:SF2">
    <property type="entry name" value="SPLICING FACTOR C9ORF78"/>
    <property type="match status" value="1"/>
</dbReference>
<keyword evidence="3" id="KW-0539">Nucleus</keyword>
<dbReference type="GO" id="GO:0005681">
    <property type="term" value="C:spliceosomal complex"/>
    <property type="evidence" value="ECO:0007669"/>
    <property type="project" value="TreeGrafter"/>
</dbReference>
<evidence type="ECO:0000256" key="3">
    <source>
        <dbReference type="ARBA" id="ARBA00023242"/>
    </source>
</evidence>
<protein>
    <recommendedName>
        <fullName evidence="7">Hepatocellular carcinoma-associated antigen 59-domain-containing protein</fullName>
    </recommendedName>
</protein>
<feature type="compositionally biased region" description="Acidic residues" evidence="4">
    <location>
        <begin position="271"/>
        <end position="285"/>
    </location>
</feature>
<dbReference type="InterPro" id="IPR010756">
    <property type="entry name" value="Tls1-like"/>
</dbReference>
<evidence type="ECO:0000256" key="4">
    <source>
        <dbReference type="SAM" id="MobiDB-lite"/>
    </source>
</evidence>
<proteinExistence type="inferred from homology"/>
<organism evidence="5 6">
    <name type="scientific">Cladonia borealis</name>
    <dbReference type="NCBI Taxonomy" id="184061"/>
    <lineage>
        <taxon>Eukaryota</taxon>
        <taxon>Fungi</taxon>
        <taxon>Dikarya</taxon>
        <taxon>Ascomycota</taxon>
        <taxon>Pezizomycotina</taxon>
        <taxon>Lecanoromycetes</taxon>
        <taxon>OSLEUM clade</taxon>
        <taxon>Lecanoromycetidae</taxon>
        <taxon>Lecanorales</taxon>
        <taxon>Lecanorineae</taxon>
        <taxon>Cladoniaceae</taxon>
        <taxon>Cladonia</taxon>
    </lineage>
</organism>
<gene>
    <name evidence="5" type="ORF">JMJ35_002401</name>
</gene>
<comment type="caution">
    <text evidence="5">The sequence shown here is derived from an EMBL/GenBank/DDBJ whole genome shotgun (WGS) entry which is preliminary data.</text>
</comment>
<reference evidence="5" key="1">
    <citation type="submission" date="2023-03" db="EMBL/GenBank/DDBJ databases">
        <title>Complete genome of Cladonia borealis.</title>
        <authorList>
            <person name="Park H."/>
        </authorList>
    </citation>
    <scope>NUCLEOTIDE SEQUENCE</scope>
    <source>
        <strain evidence="5">ANT050790</strain>
    </source>
</reference>
<feature type="compositionally biased region" description="Basic and acidic residues" evidence="4">
    <location>
        <begin position="339"/>
        <end position="351"/>
    </location>
</feature>
<dbReference type="EMBL" id="JAFEKC020000004">
    <property type="protein sequence ID" value="KAK0515022.1"/>
    <property type="molecule type" value="Genomic_DNA"/>
</dbReference>
<comment type="similarity">
    <text evidence="2">Belongs to the TLS1 family.</text>
</comment>
<feature type="region of interest" description="Disordered" evidence="4">
    <location>
        <begin position="302"/>
        <end position="351"/>
    </location>
</feature>
<evidence type="ECO:0000313" key="6">
    <source>
        <dbReference type="Proteomes" id="UP001166286"/>
    </source>
</evidence>
<dbReference type="Pfam" id="PF07052">
    <property type="entry name" value="Hep_59"/>
    <property type="match status" value="1"/>
</dbReference>
<feature type="compositionally biased region" description="Polar residues" evidence="4">
    <location>
        <begin position="1"/>
        <end position="10"/>
    </location>
</feature>
<dbReference type="Proteomes" id="UP001166286">
    <property type="component" value="Unassembled WGS sequence"/>
</dbReference>
<sequence>MDSDTQNDGQTLADLFRPAKRRKPYRKRTDLEEEGPEPESHIPVPPLEPMTVDELIARNGHNTPSSEKAQEETELSIAEILRHRKATARRRGGIEFTNNNPSNSTPPQPSDALIEREDETPADIKSVIERFAPQTGQVTETTDKHMMAYIDSELAKRQRQTKSTSTFTGNGQTLSPNGALMNTDVERQPAALGKLHEVDLGPDATLRNIALTEAAQRKLEGAEPELDLQTGKIRLRRDGKPYGWRKRRNSDAIKRDKLVEEVMRESRLEIYDEPDEDEGADEDQAADDRIAEQFRREFMDAISSRKQRAGQDKKPVKGKVVDDRPKGPKLGGSRSARAAMREKEEAAAKKR</sequence>
<feature type="region of interest" description="Disordered" evidence="4">
    <location>
        <begin position="268"/>
        <end position="288"/>
    </location>
</feature>
<comment type="subcellular location">
    <subcellularLocation>
        <location evidence="1">Nucleus</location>
    </subcellularLocation>
</comment>
<feature type="compositionally biased region" description="Basic and acidic residues" evidence="4">
    <location>
        <begin position="309"/>
        <end position="326"/>
    </location>
</feature>
<feature type="compositionally biased region" description="Polar residues" evidence="4">
    <location>
        <begin position="161"/>
        <end position="176"/>
    </location>
</feature>
<dbReference type="PANTHER" id="PTHR13486">
    <property type="entry name" value="TELOMERE LENGTH AND SILENCING PROTEIN 1 TLS1 FAMILY MEMBER"/>
    <property type="match status" value="1"/>
</dbReference>
<name>A0AA39V3Y8_9LECA</name>
<feature type="region of interest" description="Disordered" evidence="4">
    <location>
        <begin position="156"/>
        <end position="180"/>
    </location>
</feature>
<feature type="region of interest" description="Disordered" evidence="4">
    <location>
        <begin position="85"/>
        <end position="112"/>
    </location>
</feature>
<feature type="region of interest" description="Disordered" evidence="4">
    <location>
        <begin position="1"/>
        <end position="73"/>
    </location>
</feature>
<evidence type="ECO:0000256" key="1">
    <source>
        <dbReference type="ARBA" id="ARBA00004123"/>
    </source>
</evidence>
<evidence type="ECO:0000256" key="2">
    <source>
        <dbReference type="ARBA" id="ARBA00007643"/>
    </source>
</evidence>
<keyword evidence="6" id="KW-1185">Reference proteome</keyword>
<dbReference type="GO" id="GO:0000398">
    <property type="term" value="P:mRNA splicing, via spliceosome"/>
    <property type="evidence" value="ECO:0007669"/>
    <property type="project" value="TreeGrafter"/>
</dbReference>
<evidence type="ECO:0000313" key="5">
    <source>
        <dbReference type="EMBL" id="KAK0515022.1"/>
    </source>
</evidence>
<accession>A0AA39V3Y8</accession>
<evidence type="ECO:0008006" key="7">
    <source>
        <dbReference type="Google" id="ProtNLM"/>
    </source>
</evidence>